<accession>X1CMY3</accession>
<proteinExistence type="predicted"/>
<organism evidence="1">
    <name type="scientific">marine sediment metagenome</name>
    <dbReference type="NCBI Taxonomy" id="412755"/>
    <lineage>
        <taxon>unclassified sequences</taxon>
        <taxon>metagenomes</taxon>
        <taxon>ecological metagenomes</taxon>
    </lineage>
</organism>
<dbReference type="EMBL" id="BART01024903">
    <property type="protein sequence ID" value="GAG94327.1"/>
    <property type="molecule type" value="Genomic_DNA"/>
</dbReference>
<evidence type="ECO:0000313" key="1">
    <source>
        <dbReference type="EMBL" id="GAG94327.1"/>
    </source>
</evidence>
<gene>
    <name evidence="1" type="ORF">S01H4_44832</name>
</gene>
<name>X1CMY3_9ZZZZ</name>
<sequence>MKTPTPWQLLWEELDAAMYRCGEAQAEATNEFLKQVRMAVTRYGEELDPDSFDELGQPIMPEEA</sequence>
<comment type="caution">
    <text evidence="1">The sequence shown here is derived from an EMBL/GenBank/DDBJ whole genome shotgun (WGS) entry which is preliminary data.</text>
</comment>
<protein>
    <submittedName>
        <fullName evidence="1">Uncharacterized protein</fullName>
    </submittedName>
</protein>
<reference evidence="1" key="1">
    <citation type="journal article" date="2014" name="Front. Microbiol.">
        <title>High frequency of phylogenetically diverse reductive dehalogenase-homologous genes in deep subseafloor sedimentary metagenomes.</title>
        <authorList>
            <person name="Kawai M."/>
            <person name="Futagami T."/>
            <person name="Toyoda A."/>
            <person name="Takaki Y."/>
            <person name="Nishi S."/>
            <person name="Hori S."/>
            <person name="Arai W."/>
            <person name="Tsubouchi T."/>
            <person name="Morono Y."/>
            <person name="Uchiyama I."/>
            <person name="Ito T."/>
            <person name="Fujiyama A."/>
            <person name="Inagaki F."/>
            <person name="Takami H."/>
        </authorList>
    </citation>
    <scope>NUCLEOTIDE SEQUENCE</scope>
    <source>
        <strain evidence="1">Expedition CK06-06</strain>
    </source>
</reference>
<dbReference type="AlphaFoldDB" id="X1CMY3"/>